<proteinExistence type="predicted"/>
<reference evidence="1 2" key="2">
    <citation type="journal article" date="2011" name="ISME J.">
        <title>RNA-seq reveals cooperative metabolic interactions between two termite-gut spirochete species in co-culture.</title>
        <authorList>
            <person name="Rosenthal A.Z."/>
            <person name="Matson E.G."/>
            <person name="Eldar A."/>
            <person name="Leadbetter J.R."/>
        </authorList>
    </citation>
    <scope>NUCLEOTIDE SEQUENCE [LARGE SCALE GENOMIC DNA]</scope>
    <source>
        <strain evidence="2">ATCC BAA-887 / DSM 12427 / ZAS-2</strain>
    </source>
</reference>
<evidence type="ECO:0000313" key="2">
    <source>
        <dbReference type="Proteomes" id="UP000009223"/>
    </source>
</evidence>
<dbReference type="AlphaFoldDB" id="F5YIF3"/>
<organism evidence="1 2">
    <name type="scientific">Treponema primitia (strain ATCC BAA-887 / DSM 12427 / ZAS-2)</name>
    <dbReference type="NCBI Taxonomy" id="545694"/>
    <lineage>
        <taxon>Bacteria</taxon>
        <taxon>Pseudomonadati</taxon>
        <taxon>Spirochaetota</taxon>
        <taxon>Spirochaetia</taxon>
        <taxon>Spirochaetales</taxon>
        <taxon>Treponemataceae</taxon>
        <taxon>Treponema</taxon>
    </lineage>
</organism>
<dbReference type="HOGENOM" id="CLU_102849_0_0_12"/>
<protein>
    <recommendedName>
        <fullName evidence="3">Flavin reductase like domain-containing protein</fullName>
    </recommendedName>
</protein>
<dbReference type="EMBL" id="CP001843">
    <property type="protein sequence ID" value="AEF85033.1"/>
    <property type="molecule type" value="Genomic_DNA"/>
</dbReference>
<evidence type="ECO:0000313" key="1">
    <source>
        <dbReference type="EMBL" id="AEF85033.1"/>
    </source>
</evidence>
<dbReference type="InterPro" id="IPR052174">
    <property type="entry name" value="Flavoredoxin"/>
</dbReference>
<dbReference type="PANTHER" id="PTHR43567:SF5">
    <property type="entry name" value="HYPOTHETICAL CYTOSOLIC PROTEIN"/>
    <property type="match status" value="1"/>
</dbReference>
<dbReference type="KEGG" id="tpi:TREPR_2250"/>
<sequence length="183" mass="20292">MKQTGVIPAGNEWVENDIREFAGSPAARIGDEWMLITAGDVSGDKGNWNTMTASWGGLGVLWGKNVAFMFIRNTRHTLEFANAASLFSLSFFDKPFHKALEIAGAKSGRDIDKAKEGGLTPIVFSDGSLGFKEAKEVISCRKLYAHDFDPALFVDKTIDPKIYPQKDYHRMYIGEITKLRVKG</sequence>
<evidence type="ECO:0008006" key="3">
    <source>
        <dbReference type="Google" id="ProtNLM"/>
    </source>
</evidence>
<dbReference type="Gene3D" id="2.30.110.10">
    <property type="entry name" value="Electron Transport, Fmn-binding Protein, Chain A"/>
    <property type="match status" value="1"/>
</dbReference>
<dbReference type="RefSeq" id="WP_015707940.1">
    <property type="nucleotide sequence ID" value="NC_015578.1"/>
</dbReference>
<dbReference type="SUPFAM" id="SSF50475">
    <property type="entry name" value="FMN-binding split barrel"/>
    <property type="match status" value="1"/>
</dbReference>
<reference evidence="2" key="1">
    <citation type="submission" date="2009-12" db="EMBL/GenBank/DDBJ databases">
        <title>Complete sequence of Treponema primitia strain ZAS-2.</title>
        <authorList>
            <person name="Tetu S.G."/>
            <person name="Matson E."/>
            <person name="Ren Q."/>
            <person name="Seshadri R."/>
            <person name="Elbourne L."/>
            <person name="Hassan K.A."/>
            <person name="Durkin A."/>
            <person name="Radune D."/>
            <person name="Mohamoud Y."/>
            <person name="Shay R."/>
            <person name="Jin S."/>
            <person name="Zhang X."/>
            <person name="Lucey K."/>
            <person name="Ballor N.R."/>
            <person name="Ottesen E."/>
            <person name="Rosenthal R."/>
            <person name="Allen A."/>
            <person name="Leadbetter J.R."/>
            <person name="Paulsen I.T."/>
        </authorList>
    </citation>
    <scope>NUCLEOTIDE SEQUENCE [LARGE SCALE GENOMIC DNA]</scope>
    <source>
        <strain evidence="2">ATCC BAA-887 / DSM 12427 / ZAS-2</strain>
    </source>
</reference>
<accession>F5YIF3</accession>
<gene>
    <name evidence="1" type="ordered locus">TREPR_2250</name>
</gene>
<keyword evidence="2" id="KW-1185">Reference proteome</keyword>
<dbReference type="InterPro" id="IPR012349">
    <property type="entry name" value="Split_barrel_FMN-bd"/>
</dbReference>
<name>F5YIF3_TREPZ</name>
<dbReference type="PANTHER" id="PTHR43567">
    <property type="entry name" value="FLAVOREDOXIN-RELATED-RELATED"/>
    <property type="match status" value="1"/>
</dbReference>
<dbReference type="Proteomes" id="UP000009223">
    <property type="component" value="Chromosome"/>
</dbReference>
<dbReference type="eggNOG" id="COG1853">
    <property type="taxonomic scope" value="Bacteria"/>
</dbReference>
<dbReference type="STRING" id="545694.TREPR_2250"/>